<name>A0AAX6MGZ9_9PEZI</name>
<dbReference type="AlphaFoldDB" id="A0AAX6MGZ9"/>
<dbReference type="Pfam" id="PF10306">
    <property type="entry name" value="FLILHELTA"/>
    <property type="match status" value="1"/>
</dbReference>
<evidence type="ECO:0000313" key="3">
    <source>
        <dbReference type="Proteomes" id="UP001369815"/>
    </source>
</evidence>
<keyword evidence="3" id="KW-1185">Reference proteome</keyword>
<dbReference type="InterPro" id="IPR018811">
    <property type="entry name" value="MRX11"/>
</dbReference>
<evidence type="ECO:0000313" key="2">
    <source>
        <dbReference type="EMBL" id="KAK6951774.1"/>
    </source>
</evidence>
<accession>A0AAX6MGZ9</accession>
<sequence>MSSTFHARWLRQARLFPASRHRPSNPSTSIHIPHTRTPPNPRSRRFQSTKPPPPSSNSNPASESQARQTRRFDAILTRTSRWLPQRLRPYLEKLRSAPFSHIAAFLVLHEITAAVPLLGLAYAFHRADWVPTAWVLGPWAAWAEEGLARYMRWFRKKGWFGLGDEVDGGREGEEMLERRLREEMEIEKEKNKSEGRKRSWLRFWRRKSEDDVPGSEGRVVAGEGKGLKAWRKVRDTVTVENTEKGYKIGIQIAAAYAITKALLIPRIALSLWATPWLARGFVTARRSLWKKRSS</sequence>
<feature type="region of interest" description="Disordered" evidence="1">
    <location>
        <begin position="16"/>
        <end position="68"/>
    </location>
</feature>
<dbReference type="EMBL" id="JBANMG010000006">
    <property type="protein sequence ID" value="KAK6951774.1"/>
    <property type="molecule type" value="Genomic_DNA"/>
</dbReference>
<dbReference type="PANTHER" id="PTHR28002">
    <property type="entry name" value="MIOREX COMPLEX COMPONENT 11"/>
    <property type="match status" value="1"/>
</dbReference>
<dbReference type="Proteomes" id="UP001369815">
    <property type="component" value="Unassembled WGS sequence"/>
</dbReference>
<protein>
    <submittedName>
        <fullName evidence="2">Uncharacterized protein</fullName>
    </submittedName>
</protein>
<dbReference type="PANTHER" id="PTHR28002:SF1">
    <property type="entry name" value="MIOREX COMPLEX COMPONENT 11"/>
    <property type="match status" value="1"/>
</dbReference>
<comment type="caution">
    <text evidence="2">The sequence shown here is derived from an EMBL/GenBank/DDBJ whole genome shotgun (WGS) entry which is preliminary data.</text>
</comment>
<dbReference type="GO" id="GO:0005739">
    <property type="term" value="C:mitochondrion"/>
    <property type="evidence" value="ECO:0007669"/>
    <property type="project" value="TreeGrafter"/>
</dbReference>
<proteinExistence type="predicted"/>
<gene>
    <name evidence="2" type="ORF">Daesc_006297</name>
</gene>
<organism evidence="2 3">
    <name type="scientific">Daldinia eschscholtzii</name>
    <dbReference type="NCBI Taxonomy" id="292717"/>
    <lineage>
        <taxon>Eukaryota</taxon>
        <taxon>Fungi</taxon>
        <taxon>Dikarya</taxon>
        <taxon>Ascomycota</taxon>
        <taxon>Pezizomycotina</taxon>
        <taxon>Sordariomycetes</taxon>
        <taxon>Xylariomycetidae</taxon>
        <taxon>Xylariales</taxon>
        <taxon>Hypoxylaceae</taxon>
        <taxon>Daldinia</taxon>
    </lineage>
</organism>
<reference evidence="2 3" key="1">
    <citation type="journal article" date="2024" name="Front Chem Biol">
        <title>Unveiling the potential of Daldinia eschscholtzii MFLUCC 19-0629 through bioactivity and bioinformatics studies for enhanced sustainable agriculture production.</title>
        <authorList>
            <person name="Brooks S."/>
            <person name="Weaver J.A."/>
            <person name="Klomchit A."/>
            <person name="Alharthi S.A."/>
            <person name="Onlamun T."/>
            <person name="Nurani R."/>
            <person name="Vong T.K."/>
            <person name="Alberti F."/>
            <person name="Greco C."/>
        </authorList>
    </citation>
    <scope>NUCLEOTIDE SEQUENCE [LARGE SCALE GENOMIC DNA]</scope>
    <source>
        <strain evidence="2">MFLUCC 19-0629</strain>
    </source>
</reference>
<evidence type="ECO:0000256" key="1">
    <source>
        <dbReference type="SAM" id="MobiDB-lite"/>
    </source>
</evidence>